<comment type="caution">
    <text evidence="11">The sequence shown here is derived from an EMBL/GenBank/DDBJ whole genome shotgun (WGS) entry which is preliminary data.</text>
</comment>
<dbReference type="InterPro" id="IPR005637">
    <property type="entry name" value="TAP_C_dom"/>
</dbReference>
<dbReference type="SUPFAM" id="SSF46934">
    <property type="entry name" value="UBA-like"/>
    <property type="match status" value="1"/>
</dbReference>
<name>A0ABR4NZR3_9SACH</name>
<dbReference type="InterPro" id="IPR002075">
    <property type="entry name" value="NTF2_dom"/>
</dbReference>
<dbReference type="Gene3D" id="3.80.10.10">
    <property type="entry name" value="Ribonuclease Inhibitor"/>
    <property type="match status" value="1"/>
</dbReference>
<reference evidence="11 12" key="1">
    <citation type="submission" date="2024-05" db="EMBL/GenBank/DDBJ databases">
        <title>Long read based assembly of the Candida bracarensis genome reveals expanded adhesin content.</title>
        <authorList>
            <person name="Marcet-Houben M."/>
            <person name="Ksiezopolska E."/>
            <person name="Gabaldon T."/>
        </authorList>
    </citation>
    <scope>NUCLEOTIDE SEQUENCE [LARGE SCALE GENOMIC DNA]</scope>
    <source>
        <strain evidence="11 12">CBM6</strain>
    </source>
</reference>
<dbReference type="Gene3D" id="3.10.450.50">
    <property type="match status" value="1"/>
</dbReference>
<feature type="region of interest" description="Disordered" evidence="8">
    <location>
        <begin position="402"/>
        <end position="427"/>
    </location>
</feature>
<dbReference type="Proteomes" id="UP001623330">
    <property type="component" value="Unassembled WGS sequence"/>
</dbReference>
<dbReference type="Pfam" id="PF22602">
    <property type="entry name" value="NXF_NTF2"/>
    <property type="match status" value="1"/>
</dbReference>
<dbReference type="InterPro" id="IPR032675">
    <property type="entry name" value="LRR_dom_sf"/>
</dbReference>
<evidence type="ECO:0000256" key="2">
    <source>
        <dbReference type="ARBA" id="ARBA00009285"/>
    </source>
</evidence>
<evidence type="ECO:0000259" key="10">
    <source>
        <dbReference type="PROSITE" id="PS51281"/>
    </source>
</evidence>
<sequence length="595" mass="66964">MMLHNVNNINAMAQQQMNDNRVRVSVRGWEKGGMQDLLNYVSKNARISIQNASIEGPLLIGFVNSRDEANKLLKWNGARFAGNSLKFEILDQGSSSGVIIFLRECLYRRYDAQNKMLDLSSLHADPELYQKGIFSSAGTKAKLFPAILKLAEKETQLIVESINLSGNQFRDISNITTLAQAFPNLKNLCLANNQIGRFKSMEVWKNKFKELRELLMTNNPIVNERQYKQEMLRLFPKLVILDGVVVRDMNKLDAIYNLPVKLQQFFFENNELGQSSTDFVTNFLNLWDTDRTQLLSLYTPQSQFSLSADSTIPPSTVRDADSRPSFGHYVGQSRNICKVAIEKNIKERLAVGQEAINNLFKSIPMSKHHLLDRPNEYAMEAIAFPPLNGFMITLHGFFEETAKPENDKKKTQGNSKHRRYNHGHSAPGSFTLGTKSFDRTWIIVPMNNSVVVASDLLTIRAYSGGAWVPEDQIVPPVAQTPQNPMQTTPGPPPILSAANAAPLGPSHMAQHQQQQLQPGIPTGIALAPTLQLPPDVQMRLNNIQLELLNKLHIETKLNAEYSYMLAEQSGWNYENAVKSFQSSMSNIPQEAFVQF</sequence>
<dbReference type="InterPro" id="IPR009060">
    <property type="entry name" value="UBA-like_sf"/>
</dbReference>
<dbReference type="SUPFAM" id="SSF54427">
    <property type="entry name" value="NTF2-like"/>
    <property type="match status" value="1"/>
</dbReference>
<dbReference type="Pfam" id="PF24048">
    <property type="entry name" value="LRR_NXF1-5"/>
    <property type="match status" value="1"/>
</dbReference>
<evidence type="ECO:0000259" key="9">
    <source>
        <dbReference type="PROSITE" id="PS50177"/>
    </source>
</evidence>
<evidence type="ECO:0000256" key="8">
    <source>
        <dbReference type="SAM" id="MobiDB-lite"/>
    </source>
</evidence>
<dbReference type="PANTHER" id="PTHR10662">
    <property type="entry name" value="NUCLEAR RNA EXPORT FACTOR"/>
    <property type="match status" value="1"/>
</dbReference>
<organism evidence="11 12">
    <name type="scientific">Nakaseomyces bracarensis</name>
    <dbReference type="NCBI Taxonomy" id="273131"/>
    <lineage>
        <taxon>Eukaryota</taxon>
        <taxon>Fungi</taxon>
        <taxon>Dikarya</taxon>
        <taxon>Ascomycota</taxon>
        <taxon>Saccharomycotina</taxon>
        <taxon>Saccharomycetes</taxon>
        <taxon>Saccharomycetales</taxon>
        <taxon>Saccharomycetaceae</taxon>
        <taxon>Nakaseomyces</taxon>
    </lineage>
</organism>
<gene>
    <name evidence="11" type="ORF">RNJ44_03303</name>
</gene>
<evidence type="ECO:0000313" key="11">
    <source>
        <dbReference type="EMBL" id="KAL3234541.1"/>
    </source>
</evidence>
<evidence type="ECO:0000256" key="5">
    <source>
        <dbReference type="ARBA" id="ARBA00022737"/>
    </source>
</evidence>
<evidence type="ECO:0000256" key="3">
    <source>
        <dbReference type="ARBA" id="ARBA00022448"/>
    </source>
</evidence>
<dbReference type="InterPro" id="IPR030217">
    <property type="entry name" value="NXF_fam"/>
</dbReference>
<dbReference type="PROSITE" id="PS51281">
    <property type="entry name" value="TAP_C"/>
    <property type="match status" value="1"/>
</dbReference>
<evidence type="ECO:0000256" key="7">
    <source>
        <dbReference type="ARBA" id="ARBA00023242"/>
    </source>
</evidence>
<dbReference type="SUPFAM" id="SSF52058">
    <property type="entry name" value="L domain-like"/>
    <property type="match status" value="1"/>
</dbReference>
<comment type="subcellular location">
    <subcellularLocation>
        <location evidence="1">Nucleus</location>
    </subcellularLocation>
</comment>
<keyword evidence="7" id="KW-0539">Nucleus</keyword>
<dbReference type="Gene3D" id="1.10.8.10">
    <property type="entry name" value="DNA helicase RuvA subunit, C-terminal domain"/>
    <property type="match status" value="1"/>
</dbReference>
<dbReference type="PROSITE" id="PS50177">
    <property type="entry name" value="NTF2_DOMAIN"/>
    <property type="match status" value="1"/>
</dbReference>
<protein>
    <submittedName>
        <fullName evidence="11">mRNA export factor MEX67</fullName>
    </submittedName>
</protein>
<dbReference type="SMART" id="SM00804">
    <property type="entry name" value="TAP_C"/>
    <property type="match status" value="1"/>
</dbReference>
<feature type="domain" description="NTF2" evidence="9">
    <location>
        <begin position="275"/>
        <end position="459"/>
    </location>
</feature>
<keyword evidence="12" id="KW-1185">Reference proteome</keyword>
<accession>A0ABR4NZR3</accession>
<comment type="similarity">
    <text evidence="2">Belongs to the NXF family.</text>
</comment>
<keyword evidence="3" id="KW-0813">Transport</keyword>
<keyword evidence="5" id="KW-0677">Repeat</keyword>
<proteinExistence type="inferred from homology"/>
<dbReference type="InterPro" id="IPR018222">
    <property type="entry name" value="Nuclear_transport_factor_2_euk"/>
</dbReference>
<evidence type="ECO:0000256" key="6">
    <source>
        <dbReference type="ARBA" id="ARBA00022816"/>
    </source>
</evidence>
<dbReference type="CDD" id="cd14342">
    <property type="entry name" value="UBA_TAP-C"/>
    <property type="match status" value="1"/>
</dbReference>
<feature type="domain" description="TAP-C" evidence="10">
    <location>
        <begin position="542"/>
        <end position="595"/>
    </location>
</feature>
<evidence type="ECO:0000313" key="12">
    <source>
        <dbReference type="Proteomes" id="UP001623330"/>
    </source>
</evidence>
<evidence type="ECO:0000256" key="4">
    <source>
        <dbReference type="ARBA" id="ARBA00022614"/>
    </source>
</evidence>
<dbReference type="InterPro" id="IPR057125">
    <property type="entry name" value="NXF1/2/3/5-like_LRR"/>
</dbReference>
<evidence type="ECO:0000256" key="1">
    <source>
        <dbReference type="ARBA" id="ARBA00004123"/>
    </source>
</evidence>
<dbReference type="Pfam" id="PF18444">
    <property type="entry name" value="RRM_9"/>
    <property type="match status" value="1"/>
</dbReference>
<keyword evidence="6" id="KW-0509">mRNA transport</keyword>
<dbReference type="Pfam" id="PF03943">
    <property type="entry name" value="TAP_C"/>
    <property type="match status" value="1"/>
</dbReference>
<dbReference type="EMBL" id="JBEVYD010000003">
    <property type="protein sequence ID" value="KAL3234541.1"/>
    <property type="molecule type" value="Genomic_DNA"/>
</dbReference>
<dbReference type="InterPro" id="IPR040736">
    <property type="entry name" value="Mex67_RRM"/>
</dbReference>
<keyword evidence="4" id="KW-0433">Leucine-rich repeat</keyword>
<dbReference type="PANTHER" id="PTHR10662:SF22">
    <property type="entry name" value="NUCLEAR RNA EXPORT FACTOR 1"/>
    <property type="match status" value="1"/>
</dbReference>
<dbReference type="InterPro" id="IPR032710">
    <property type="entry name" value="NTF2-like_dom_sf"/>
</dbReference>